<protein>
    <submittedName>
        <fullName evidence="1">Uncharacterized protein</fullName>
    </submittedName>
</protein>
<dbReference type="VEuPathDB" id="VectorBase:GPPI018676"/>
<sequence length="114" mass="12532">MDESAKSVSCEKFQVCVRKRGTTTITTNTIFVQKFTLIENLASGHKAKRLAAGATAAQLKQDPCLFAALATTLLCCQAAFITTSKRVILTRRSLMSIPVVYVVDTKFILYILKV</sequence>
<dbReference type="EMBL" id="JXJN01008368">
    <property type="status" value="NOT_ANNOTATED_CDS"/>
    <property type="molecule type" value="Genomic_DNA"/>
</dbReference>
<evidence type="ECO:0000313" key="2">
    <source>
        <dbReference type="Proteomes" id="UP000092460"/>
    </source>
</evidence>
<organism evidence="1 2">
    <name type="scientific">Glossina palpalis gambiensis</name>
    <dbReference type="NCBI Taxonomy" id="67801"/>
    <lineage>
        <taxon>Eukaryota</taxon>
        <taxon>Metazoa</taxon>
        <taxon>Ecdysozoa</taxon>
        <taxon>Arthropoda</taxon>
        <taxon>Hexapoda</taxon>
        <taxon>Insecta</taxon>
        <taxon>Pterygota</taxon>
        <taxon>Neoptera</taxon>
        <taxon>Endopterygota</taxon>
        <taxon>Diptera</taxon>
        <taxon>Brachycera</taxon>
        <taxon>Muscomorpha</taxon>
        <taxon>Hippoboscoidea</taxon>
        <taxon>Glossinidae</taxon>
        <taxon>Glossina</taxon>
    </lineage>
</organism>
<evidence type="ECO:0000313" key="1">
    <source>
        <dbReference type="EnsemblMetazoa" id="GPPI018676-PA"/>
    </source>
</evidence>
<dbReference type="AlphaFoldDB" id="A0A1B0B4M3"/>
<dbReference type="EnsemblMetazoa" id="GPPI018676-RA">
    <property type="protein sequence ID" value="GPPI018676-PA"/>
    <property type="gene ID" value="GPPI018676"/>
</dbReference>
<reference evidence="2" key="1">
    <citation type="submission" date="2015-01" db="EMBL/GenBank/DDBJ databases">
        <authorList>
            <person name="Aksoy S."/>
            <person name="Warren W."/>
            <person name="Wilson R.K."/>
        </authorList>
    </citation>
    <scope>NUCLEOTIDE SEQUENCE [LARGE SCALE GENOMIC DNA]</scope>
    <source>
        <strain evidence="2">IAEA</strain>
    </source>
</reference>
<reference evidence="1" key="2">
    <citation type="submission" date="2020-05" db="UniProtKB">
        <authorList>
            <consortium name="EnsemblMetazoa"/>
        </authorList>
    </citation>
    <scope>IDENTIFICATION</scope>
    <source>
        <strain evidence="1">IAEA</strain>
    </source>
</reference>
<name>A0A1B0B4M3_9MUSC</name>
<dbReference type="Proteomes" id="UP000092460">
    <property type="component" value="Unassembled WGS sequence"/>
</dbReference>
<accession>A0A1B0B4M3</accession>
<proteinExistence type="predicted"/>
<keyword evidence="2" id="KW-1185">Reference proteome</keyword>